<evidence type="ECO:0000313" key="7">
    <source>
        <dbReference type="EMBL" id="OJH36683.1"/>
    </source>
</evidence>
<dbReference type="PROSITE" id="PS51012">
    <property type="entry name" value="ABC_TM2"/>
    <property type="match status" value="1"/>
</dbReference>
<dbReference type="AlphaFoldDB" id="A0A1L9B3C9"/>
<evidence type="ECO:0000256" key="5">
    <source>
        <dbReference type="SAM" id="Phobius"/>
    </source>
</evidence>
<evidence type="ECO:0000256" key="2">
    <source>
        <dbReference type="ARBA" id="ARBA00022692"/>
    </source>
</evidence>
<dbReference type="Proteomes" id="UP000182229">
    <property type="component" value="Unassembled WGS sequence"/>
</dbReference>
<feature type="transmembrane region" description="Helical" evidence="5">
    <location>
        <begin position="319"/>
        <end position="341"/>
    </location>
</feature>
<dbReference type="GO" id="GO:0140359">
    <property type="term" value="F:ABC-type transporter activity"/>
    <property type="evidence" value="ECO:0007669"/>
    <property type="project" value="InterPro"/>
</dbReference>
<dbReference type="GO" id="GO:0016020">
    <property type="term" value="C:membrane"/>
    <property type="evidence" value="ECO:0007669"/>
    <property type="project" value="UniProtKB-SubCell"/>
</dbReference>
<dbReference type="InterPro" id="IPR047817">
    <property type="entry name" value="ABC2_TM_bact-type"/>
</dbReference>
<accession>A0A1L9B3C9</accession>
<protein>
    <submittedName>
        <fullName evidence="7">ABC transporter permease</fullName>
    </submittedName>
</protein>
<reference evidence="7 8" key="2">
    <citation type="submission" date="2016-12" db="EMBL/GenBank/DDBJ databases">
        <title>Draft Genome Sequence of Cystobacter ferrugineus Strain Cbfe23.</title>
        <authorList>
            <person name="Akbar S."/>
            <person name="Dowd S.E."/>
            <person name="Stevens D.C."/>
        </authorList>
    </citation>
    <scope>NUCLEOTIDE SEQUENCE [LARGE SCALE GENOMIC DNA]</scope>
    <source>
        <strain evidence="7 8">Cbfe23</strain>
    </source>
</reference>
<reference evidence="8" key="1">
    <citation type="submission" date="2016-11" db="EMBL/GenBank/DDBJ databases">
        <authorList>
            <person name="Shukria A."/>
            <person name="Stevens D.C."/>
        </authorList>
    </citation>
    <scope>NUCLEOTIDE SEQUENCE [LARGE SCALE GENOMIC DNA]</scope>
    <source>
        <strain evidence="8">Cbfe23</strain>
    </source>
</reference>
<feature type="transmembrane region" description="Helical" evidence="5">
    <location>
        <begin position="231"/>
        <end position="253"/>
    </location>
</feature>
<proteinExistence type="predicted"/>
<organism evidence="7 8">
    <name type="scientific">Cystobacter ferrugineus</name>
    <dbReference type="NCBI Taxonomy" id="83449"/>
    <lineage>
        <taxon>Bacteria</taxon>
        <taxon>Pseudomonadati</taxon>
        <taxon>Myxococcota</taxon>
        <taxon>Myxococcia</taxon>
        <taxon>Myxococcales</taxon>
        <taxon>Cystobacterineae</taxon>
        <taxon>Archangiaceae</taxon>
        <taxon>Cystobacter</taxon>
    </lineage>
</organism>
<evidence type="ECO:0000256" key="4">
    <source>
        <dbReference type="ARBA" id="ARBA00023136"/>
    </source>
</evidence>
<dbReference type="InterPro" id="IPR052902">
    <property type="entry name" value="ABC-2_transporter"/>
</dbReference>
<keyword evidence="2 5" id="KW-0812">Transmembrane</keyword>
<evidence type="ECO:0000313" key="8">
    <source>
        <dbReference type="Proteomes" id="UP000182229"/>
    </source>
</evidence>
<dbReference type="Pfam" id="PF12698">
    <property type="entry name" value="ABC2_membrane_3"/>
    <property type="match status" value="1"/>
</dbReference>
<keyword evidence="4 5" id="KW-0472">Membrane</keyword>
<dbReference type="PANTHER" id="PTHR43027:SF2">
    <property type="entry name" value="TRANSPORT PERMEASE PROTEIN"/>
    <property type="match status" value="1"/>
</dbReference>
<evidence type="ECO:0000259" key="6">
    <source>
        <dbReference type="PROSITE" id="PS51012"/>
    </source>
</evidence>
<dbReference type="InterPro" id="IPR013525">
    <property type="entry name" value="ABC2_TM"/>
</dbReference>
<sequence>MKHQHPLWHLFLFRVRALVREPTALFWTFVFPLLTALILGLAFRDRGLPELSVAVVEGPGAEVLAARVEASTDLRSTRLPQAEAFEALRNGQAALVLVPGEPPGMFVNSLQPDGRTARLAVRDVLERMNGQQEQFEVREHQVRTSGHRYIDFFIPGMLGYSLMSSGLWSVGMAIVGMRSGKLLRRLSATPMRRGHFLLSFVLWRSVQALVEILFVLAFSRLVFDVRVSGSLVAFILFGLMGSLCFGGLALLVASRAPNAQTANGLTNLVILPMTILCGVFFPVDRFPAWLREVAQVLPLTALNDGLRGILLDGTDLMLLWRQLLVLGLWCAVSFAVSLRIFRWT</sequence>
<feature type="transmembrane region" description="Helical" evidence="5">
    <location>
        <begin position="24"/>
        <end position="43"/>
    </location>
</feature>
<gene>
    <name evidence="7" type="ORF">BON30_33615</name>
</gene>
<dbReference type="EMBL" id="MPIN01000010">
    <property type="protein sequence ID" value="OJH36683.1"/>
    <property type="molecule type" value="Genomic_DNA"/>
</dbReference>
<feature type="transmembrane region" description="Helical" evidence="5">
    <location>
        <begin position="265"/>
        <end position="283"/>
    </location>
</feature>
<dbReference type="PANTHER" id="PTHR43027">
    <property type="entry name" value="DOXORUBICIN RESISTANCE ABC TRANSPORTER PERMEASE PROTEIN DRRC-RELATED"/>
    <property type="match status" value="1"/>
</dbReference>
<keyword evidence="8" id="KW-1185">Reference proteome</keyword>
<comment type="subcellular location">
    <subcellularLocation>
        <location evidence="1">Membrane</location>
        <topology evidence="1">Multi-pass membrane protein</topology>
    </subcellularLocation>
</comment>
<evidence type="ECO:0000256" key="1">
    <source>
        <dbReference type="ARBA" id="ARBA00004141"/>
    </source>
</evidence>
<keyword evidence="3 5" id="KW-1133">Transmembrane helix</keyword>
<feature type="transmembrane region" description="Helical" evidence="5">
    <location>
        <begin position="152"/>
        <end position="175"/>
    </location>
</feature>
<dbReference type="STRING" id="83449.BON30_33615"/>
<name>A0A1L9B3C9_9BACT</name>
<dbReference type="OrthoDB" id="9778589at2"/>
<feature type="domain" description="ABC transmembrane type-2" evidence="6">
    <location>
        <begin position="118"/>
        <end position="344"/>
    </location>
</feature>
<evidence type="ECO:0000256" key="3">
    <source>
        <dbReference type="ARBA" id="ARBA00022989"/>
    </source>
</evidence>
<dbReference type="RefSeq" id="WP_071902572.1">
    <property type="nucleotide sequence ID" value="NZ_MPIN01000010.1"/>
</dbReference>
<feature type="transmembrane region" description="Helical" evidence="5">
    <location>
        <begin position="196"/>
        <end position="219"/>
    </location>
</feature>
<comment type="caution">
    <text evidence="7">The sequence shown here is derived from an EMBL/GenBank/DDBJ whole genome shotgun (WGS) entry which is preliminary data.</text>
</comment>